<evidence type="ECO:0000313" key="10">
    <source>
        <dbReference type="EMBL" id="QDH24020.1"/>
    </source>
</evidence>
<evidence type="ECO:0000256" key="7">
    <source>
        <dbReference type="ARBA" id="ARBA00023136"/>
    </source>
</evidence>
<comment type="subcellular location">
    <subcellularLocation>
        <location evidence="1">Cell membrane</location>
        <topology evidence="1">Multi-pass membrane protein</topology>
    </subcellularLocation>
</comment>
<dbReference type="KEGG" id="ntn:D5366_00660"/>
<keyword evidence="7 8" id="KW-0472">Membrane</keyword>
<dbReference type="InterPro" id="IPR038731">
    <property type="entry name" value="RgtA/B/C-like"/>
</dbReference>
<organism evidence="10 11">
    <name type="scientific">Neokomagataea tanensis</name>
    <dbReference type="NCBI Taxonomy" id="661191"/>
    <lineage>
        <taxon>Bacteria</taxon>
        <taxon>Pseudomonadati</taxon>
        <taxon>Pseudomonadota</taxon>
        <taxon>Alphaproteobacteria</taxon>
        <taxon>Acetobacterales</taxon>
        <taxon>Acetobacteraceae</taxon>
        <taxon>Neokomagataea</taxon>
    </lineage>
</organism>
<dbReference type="InterPro" id="IPR050297">
    <property type="entry name" value="LipidA_mod_glycosyltrf_83"/>
</dbReference>
<evidence type="ECO:0000256" key="8">
    <source>
        <dbReference type="SAM" id="Phobius"/>
    </source>
</evidence>
<keyword evidence="3" id="KW-0328">Glycosyltransferase</keyword>
<evidence type="ECO:0000256" key="1">
    <source>
        <dbReference type="ARBA" id="ARBA00004651"/>
    </source>
</evidence>
<evidence type="ECO:0000256" key="4">
    <source>
        <dbReference type="ARBA" id="ARBA00022679"/>
    </source>
</evidence>
<feature type="transmembrane region" description="Helical" evidence="8">
    <location>
        <begin position="301"/>
        <end position="319"/>
    </location>
</feature>
<dbReference type="PANTHER" id="PTHR33908:SF11">
    <property type="entry name" value="MEMBRANE PROTEIN"/>
    <property type="match status" value="1"/>
</dbReference>
<keyword evidence="6 8" id="KW-1133">Transmembrane helix</keyword>
<dbReference type="GO" id="GO:0016763">
    <property type="term" value="F:pentosyltransferase activity"/>
    <property type="evidence" value="ECO:0007669"/>
    <property type="project" value="TreeGrafter"/>
</dbReference>
<feature type="transmembrane region" description="Helical" evidence="8">
    <location>
        <begin position="324"/>
        <end position="342"/>
    </location>
</feature>
<accession>A0A4Y6V5S9</accession>
<dbReference type="EMBL" id="CP032485">
    <property type="protein sequence ID" value="QDH24020.1"/>
    <property type="molecule type" value="Genomic_DNA"/>
</dbReference>
<feature type="transmembrane region" description="Helical" evidence="8">
    <location>
        <begin position="74"/>
        <end position="95"/>
    </location>
</feature>
<feature type="transmembrane region" description="Helical" evidence="8">
    <location>
        <begin position="275"/>
        <end position="295"/>
    </location>
</feature>
<evidence type="ECO:0000256" key="2">
    <source>
        <dbReference type="ARBA" id="ARBA00022475"/>
    </source>
</evidence>
<dbReference type="PANTHER" id="PTHR33908">
    <property type="entry name" value="MANNOSYLTRANSFERASE YKCB-RELATED"/>
    <property type="match status" value="1"/>
</dbReference>
<feature type="transmembrane region" description="Helical" evidence="8">
    <location>
        <begin position="171"/>
        <end position="187"/>
    </location>
</feature>
<feature type="domain" description="Glycosyltransferase RgtA/B/C/D-like" evidence="9">
    <location>
        <begin position="49"/>
        <end position="213"/>
    </location>
</feature>
<keyword evidence="11" id="KW-1185">Reference proteome</keyword>
<name>A0A4Y6V5S9_9PROT</name>
<feature type="transmembrane region" description="Helical" evidence="8">
    <location>
        <begin position="194"/>
        <end position="213"/>
    </location>
</feature>
<evidence type="ECO:0000259" key="9">
    <source>
        <dbReference type="Pfam" id="PF13231"/>
    </source>
</evidence>
<dbReference type="GO" id="GO:0005886">
    <property type="term" value="C:plasma membrane"/>
    <property type="evidence" value="ECO:0007669"/>
    <property type="project" value="UniProtKB-SubCell"/>
</dbReference>
<keyword evidence="2" id="KW-1003">Cell membrane</keyword>
<dbReference type="GO" id="GO:0009103">
    <property type="term" value="P:lipopolysaccharide biosynthetic process"/>
    <property type="evidence" value="ECO:0007669"/>
    <property type="project" value="UniProtKB-ARBA"/>
</dbReference>
<dbReference type="OrthoDB" id="9811222at2"/>
<gene>
    <name evidence="10" type="ORF">D5366_00660</name>
</gene>
<dbReference type="Proteomes" id="UP000317214">
    <property type="component" value="Chromosome"/>
</dbReference>
<protein>
    <recommendedName>
        <fullName evidence="9">Glycosyltransferase RgtA/B/C/D-like domain-containing protein</fullName>
    </recommendedName>
</protein>
<evidence type="ECO:0000256" key="3">
    <source>
        <dbReference type="ARBA" id="ARBA00022676"/>
    </source>
</evidence>
<evidence type="ECO:0000256" key="5">
    <source>
        <dbReference type="ARBA" id="ARBA00022692"/>
    </source>
</evidence>
<sequence length="462" mass="49913">MRGKEVFSLSAGLAFLTALRLYLAGTMPLTPDEAYYREWSHHLQGGYLDHPFMVALWIRIGTWLAGDSPLGARFLGPISVLPGSFFLFCAARNLFGQDGARIGIRAVWLLNATLMVGLGCATMTPDTPLVFFTTLTVWALSVALKVKHTLSKVLAWSAVGGGLGLGFDSKYTAVLVGAAMACGLLLNADWRRRLSPWCAVPAFLLSAAPVIWWNKAHHWASFIKQGGRTGDWHPARAAQFLGELIGGQIGLATPLVFAIFAMGLVHAYRRRAEVGAYLLCWIALLPLCVFLQHALGDRVQANWPAVVYPAWALIGALSLVRVRWAVASGCAIFVLVAVHAVYQVPALAPNKDPVARQTAGWERFASDAASLVQQKKADAVAAEDYGVASKLAEAGLKVPVIGLDPRWQFLGLAAQPFQNVLIINDIHPNSPKGEVICRSYAGHAIRCYRVTVSAVKDGVVLP</sequence>
<feature type="transmembrane region" description="Helical" evidence="8">
    <location>
        <begin position="249"/>
        <end position="268"/>
    </location>
</feature>
<evidence type="ECO:0000256" key="6">
    <source>
        <dbReference type="ARBA" id="ARBA00022989"/>
    </source>
</evidence>
<reference evidence="10 11" key="1">
    <citation type="submission" date="2018-09" db="EMBL/GenBank/DDBJ databases">
        <title>The complete genome sequence of Neokomagataea tanensis NBRC 106556(T).</title>
        <authorList>
            <person name="Chua K.-O."/>
            <person name="See-Too W.-S."/>
            <person name="Hong K.-W."/>
            <person name="Yin W.-F."/>
            <person name="Chan K.-G."/>
        </authorList>
    </citation>
    <scope>NUCLEOTIDE SEQUENCE [LARGE SCALE GENOMIC DNA]</scope>
    <source>
        <strain evidence="11">AH13 \ NBRC 106556</strain>
    </source>
</reference>
<proteinExistence type="predicted"/>
<keyword evidence="4" id="KW-0808">Transferase</keyword>
<dbReference type="AlphaFoldDB" id="A0A4Y6V5S9"/>
<keyword evidence="5 8" id="KW-0812">Transmembrane</keyword>
<feature type="transmembrane region" description="Helical" evidence="8">
    <location>
        <begin position="107"/>
        <end position="124"/>
    </location>
</feature>
<dbReference type="Pfam" id="PF13231">
    <property type="entry name" value="PMT_2"/>
    <property type="match status" value="1"/>
</dbReference>
<evidence type="ECO:0000313" key="11">
    <source>
        <dbReference type="Proteomes" id="UP000317214"/>
    </source>
</evidence>